<dbReference type="Proteomes" id="UP000233524">
    <property type="component" value="Unassembled WGS sequence"/>
</dbReference>
<feature type="compositionally biased region" description="Polar residues" evidence="6">
    <location>
        <begin position="1622"/>
        <end position="1644"/>
    </location>
</feature>
<dbReference type="PRINTS" id="PR00385">
    <property type="entry name" value="P450"/>
</dbReference>
<feature type="region of interest" description="Disordered" evidence="6">
    <location>
        <begin position="1616"/>
        <end position="1644"/>
    </location>
</feature>
<dbReference type="OrthoDB" id="3934656at2759"/>
<keyword evidence="3 5" id="KW-0479">Metal-binding</keyword>
<dbReference type="GO" id="GO:0004497">
    <property type="term" value="F:monooxygenase activity"/>
    <property type="evidence" value="ECO:0007669"/>
    <property type="project" value="InterPro"/>
</dbReference>
<comment type="cofactor">
    <cofactor evidence="1 5">
        <name>heme</name>
        <dbReference type="ChEBI" id="CHEBI:30413"/>
    </cofactor>
</comment>
<evidence type="ECO:0000256" key="4">
    <source>
        <dbReference type="ARBA" id="ARBA00023004"/>
    </source>
</evidence>
<dbReference type="PANTHER" id="PTHR24305">
    <property type="entry name" value="CYTOCHROME P450"/>
    <property type="match status" value="1"/>
</dbReference>
<name>A0A2N3N7U4_9PEZI</name>
<gene>
    <name evidence="8" type="ORF">jhhlp_004904</name>
</gene>
<evidence type="ECO:0000256" key="5">
    <source>
        <dbReference type="PIRSR" id="PIRSR602401-1"/>
    </source>
</evidence>
<dbReference type="InterPro" id="IPR036396">
    <property type="entry name" value="Cyt_P450_sf"/>
</dbReference>
<dbReference type="InParanoid" id="A0A2N3N7U4"/>
<evidence type="ECO:0000259" key="7">
    <source>
        <dbReference type="Pfam" id="PF14737"/>
    </source>
</evidence>
<feature type="binding site" description="axial binding residue" evidence="5">
    <location>
        <position position="457"/>
    </location>
    <ligand>
        <name>heme</name>
        <dbReference type="ChEBI" id="CHEBI:30413"/>
    </ligand>
    <ligandPart>
        <name>Fe</name>
        <dbReference type="ChEBI" id="CHEBI:18248"/>
    </ligandPart>
</feature>
<evidence type="ECO:0000313" key="8">
    <source>
        <dbReference type="EMBL" id="PKS08519.1"/>
    </source>
</evidence>
<evidence type="ECO:0000256" key="2">
    <source>
        <dbReference type="ARBA" id="ARBA00022617"/>
    </source>
</evidence>
<dbReference type="FunFam" id="1.10.630.10:FF:000050">
    <property type="entry name" value="Cytochrome P450 monooxygenase"/>
    <property type="match status" value="1"/>
</dbReference>
<protein>
    <recommendedName>
        <fullName evidence="7">DUF4470 domain-containing protein</fullName>
    </recommendedName>
</protein>
<accession>A0A2N3N7U4</accession>
<comment type="caution">
    <text evidence="8">The sequence shown here is derived from an EMBL/GenBank/DDBJ whole genome shotgun (WGS) entry which is preliminary data.</text>
</comment>
<dbReference type="GO" id="GO:0020037">
    <property type="term" value="F:heme binding"/>
    <property type="evidence" value="ECO:0007669"/>
    <property type="project" value="InterPro"/>
</dbReference>
<evidence type="ECO:0000313" key="9">
    <source>
        <dbReference type="Proteomes" id="UP000233524"/>
    </source>
</evidence>
<dbReference type="SUPFAM" id="SSF48264">
    <property type="entry name" value="Cytochrome P450"/>
    <property type="match status" value="1"/>
</dbReference>
<dbReference type="GO" id="GO:0016705">
    <property type="term" value="F:oxidoreductase activity, acting on paired donors, with incorporation or reduction of molecular oxygen"/>
    <property type="evidence" value="ECO:0007669"/>
    <property type="project" value="InterPro"/>
</dbReference>
<dbReference type="InterPro" id="IPR001128">
    <property type="entry name" value="Cyt_P450"/>
</dbReference>
<feature type="domain" description="DUF4470" evidence="7">
    <location>
        <begin position="520"/>
        <end position="605"/>
    </location>
</feature>
<evidence type="ECO:0000256" key="1">
    <source>
        <dbReference type="ARBA" id="ARBA00001971"/>
    </source>
</evidence>
<dbReference type="EMBL" id="NLAX01000095">
    <property type="protein sequence ID" value="PKS08519.1"/>
    <property type="molecule type" value="Genomic_DNA"/>
</dbReference>
<dbReference type="VEuPathDB" id="FungiDB:jhhlp_004904"/>
<dbReference type="CDD" id="cd11060">
    <property type="entry name" value="CYP57A1-like"/>
    <property type="match status" value="1"/>
</dbReference>
<dbReference type="STRING" id="41688.A0A2N3N7U4"/>
<dbReference type="Gene3D" id="1.10.630.10">
    <property type="entry name" value="Cytochrome P450"/>
    <property type="match status" value="1"/>
</dbReference>
<dbReference type="PROSITE" id="PS00086">
    <property type="entry name" value="CYTOCHROME_P450"/>
    <property type="match status" value="1"/>
</dbReference>
<dbReference type="InterPro" id="IPR050121">
    <property type="entry name" value="Cytochrome_P450_monoxygenase"/>
</dbReference>
<proteinExistence type="predicted"/>
<keyword evidence="2 5" id="KW-0349">Heme</keyword>
<dbReference type="InterPro" id="IPR017972">
    <property type="entry name" value="Cyt_P450_CS"/>
</dbReference>
<dbReference type="GO" id="GO:0005506">
    <property type="term" value="F:iron ion binding"/>
    <property type="evidence" value="ECO:0007669"/>
    <property type="project" value="InterPro"/>
</dbReference>
<sequence>MLDIPLSVLALGGLVGAAVITAVWKAFFSNLASVPGPFLARFTDLWYTWRMYRGQFEQDNLELHRKYGPVVRYGVNRYSINDPLAAKIIYGTASKFTKSSWYETWSNPHPDAWNLFGDRDAKRHSANRRQYQNTYSMSSLVNYESYVDDCADIFCQRLEEMSARNGWDRPVNMGHWMQCYAFDVICLITYSSRMGFLDLGEDVGNVMQNLEDHLAYASLVGIYPQLHPIIFPIRNWLAGSKGKGRQYIINYTQECMAEHQSKPKAQISEKSQDGESQGTLDFLSKFMQRHSENPEAFTTYHALAGCVSNMVAGSDTTSISLSAILYYVLRNPAVLKKLQDEVDEYCPQNKGAPHITFARSQEMPYLQAVIKEALRMHPATGLPLERIVPEGGATISGVFFPEGVTVGINSWVEHSNKAIFGEDADTFNPDRWLSADKDRISAMNRHWMPFGLGSRTCIGRHISMLEMSKLIPRLIRDFEMEIRENGPWETQNYCFGIKPPTPTMPYPEYINVKELFAPFNSSTPIKLTQHLPPGEKADMLLAGCGGVGDILFTTSQDNMREIDITAIDSRPEMLARNIIVFTLAFDDARCKQIHMAWDIYYHMCIDRPAYELLQAQARKLHGLATSLDTWKSGPYSKFIEFCDTGTLLAVARMWKFYTSEVDISVSNINLDVPAHRKAVLDEYRAMNPIVFESPVHTSFIRFDYLRSGTTRTELKRYERPTLVNITFASEDKTIRLQRPLNPITGFHLAAAFAPLSLQTHLSRPTALLAPEQTLSQKLVDFARWEFYTWCFCFRKMVLGGRIKMRFFQGCALAFCHTLQHMLATGEPSSSANWFRDQSHFDPIVLDADCYSKKGKAKGKGKSKAPLNFNVIDTSTLADVYGHVNVLVATAGLLRQTLTSSLHTLHLVQHENSMQEFVDKMLCGDFSTVAQLIGLVPVEFHTNVDSMFRYEEHRVSIGVKGVNDHNSSQTSARITWRHPQLSSGSLKRVVTHFDESDLAHLLAGVHDTMFEAETHAYSMSLTRVTLRRHIFPLNNRATFASFLRLVKDQVSVQSWDDVMTCFMKLTKSSMEGDGLLSHYLETIVYLHLFGVYTSSDLLLEIVQLGYGWVHHQGQPFSDSFKLMVLTDPEGYGGKAPLVVSFYVPTSVLLHNPLEEVMVGFNIQSNRLTQEIYSGVLGPALKVFEAGASNEKFIFITKAMPAVSGAMSVCKATRLSAAEADNPARYIVPHDGFIVAMHADVDQEALKISGLYCRVELVSEELISTTFRKDGQFKASNATPFSYVVDAHHSIPVFTVDFPVPVSDRPMTIIVVGNQLEIHTRADPMSWTSNDSLLYPTVLDLDLVPALMNLPYVDMDLQPALDSLKSDKLDWLKIPLIAQFTAAEDTVRLSPSRKRDTVESARASLKETIGQMFQLYTKITGRPREYVFAFKHRGPRMVNFYIVVSKLRLDLSTKCPMLDAALVILHKGNAQDLGPWTAYVHRQNGGLAWASVEKGELAMWRNGVVAWSERCRTWSHGPNCAYKQPNQQSAPLPVREGRHVDDPVMCDCGNGKLPKGYLSAMPYWEVARAHAVRVAISPIYPCNLVQELSLDLRPEPVGVNDAVSEASTLKGQLVDDQAFVGSDDGQQTPMLGSEAASESGSPQTSG</sequence>
<dbReference type="InterPro" id="IPR002401">
    <property type="entry name" value="Cyt_P450_E_grp-I"/>
</dbReference>
<dbReference type="InterPro" id="IPR027974">
    <property type="entry name" value="DUF4470"/>
</dbReference>
<dbReference type="Pfam" id="PF00067">
    <property type="entry name" value="p450"/>
    <property type="match status" value="1"/>
</dbReference>
<dbReference type="PANTHER" id="PTHR24305:SF190">
    <property type="entry name" value="P450, PUTATIVE (EUROFUNG)-RELATED"/>
    <property type="match status" value="1"/>
</dbReference>
<keyword evidence="4 5" id="KW-0408">Iron</keyword>
<dbReference type="PRINTS" id="PR00463">
    <property type="entry name" value="EP450I"/>
</dbReference>
<dbReference type="Pfam" id="PF14737">
    <property type="entry name" value="DUF4470"/>
    <property type="match status" value="1"/>
</dbReference>
<evidence type="ECO:0000256" key="3">
    <source>
        <dbReference type="ARBA" id="ARBA00022723"/>
    </source>
</evidence>
<keyword evidence="9" id="KW-1185">Reference proteome</keyword>
<organism evidence="8 9">
    <name type="scientific">Lomentospora prolificans</name>
    <dbReference type="NCBI Taxonomy" id="41688"/>
    <lineage>
        <taxon>Eukaryota</taxon>
        <taxon>Fungi</taxon>
        <taxon>Dikarya</taxon>
        <taxon>Ascomycota</taxon>
        <taxon>Pezizomycotina</taxon>
        <taxon>Sordariomycetes</taxon>
        <taxon>Hypocreomycetidae</taxon>
        <taxon>Microascales</taxon>
        <taxon>Microascaceae</taxon>
        <taxon>Lomentospora</taxon>
    </lineage>
</organism>
<reference evidence="8 9" key="1">
    <citation type="journal article" date="2017" name="G3 (Bethesda)">
        <title>First Draft Genome Sequence of the Pathogenic Fungus Lomentospora prolificans (Formerly Scedosporium prolificans).</title>
        <authorList>
            <person name="Luo R."/>
            <person name="Zimin A."/>
            <person name="Workman R."/>
            <person name="Fan Y."/>
            <person name="Pertea G."/>
            <person name="Grossman N."/>
            <person name="Wear M.P."/>
            <person name="Jia B."/>
            <person name="Miller H."/>
            <person name="Casadevall A."/>
            <person name="Timp W."/>
            <person name="Zhang S.X."/>
            <person name="Salzberg S.L."/>
        </authorList>
    </citation>
    <scope>NUCLEOTIDE SEQUENCE [LARGE SCALE GENOMIC DNA]</scope>
    <source>
        <strain evidence="8 9">JHH-5317</strain>
    </source>
</reference>
<evidence type="ECO:0000256" key="6">
    <source>
        <dbReference type="SAM" id="MobiDB-lite"/>
    </source>
</evidence>